<protein>
    <submittedName>
        <fullName evidence="1">Uncharacterized protein</fullName>
    </submittedName>
</protein>
<gene>
    <name evidence="1" type="ORF">RN001_011378</name>
</gene>
<evidence type="ECO:0000313" key="2">
    <source>
        <dbReference type="Proteomes" id="UP001353858"/>
    </source>
</evidence>
<reference evidence="2" key="1">
    <citation type="submission" date="2023-01" db="EMBL/GenBank/DDBJ databases">
        <title>Key to firefly adult light organ development and bioluminescence: homeobox transcription factors regulate luciferase expression and transportation to peroxisome.</title>
        <authorList>
            <person name="Fu X."/>
        </authorList>
    </citation>
    <scope>NUCLEOTIDE SEQUENCE [LARGE SCALE GENOMIC DNA]</scope>
</reference>
<evidence type="ECO:0000313" key="1">
    <source>
        <dbReference type="EMBL" id="KAK4878872.1"/>
    </source>
</evidence>
<name>A0AAN7PXQ3_9COLE</name>
<dbReference type="AlphaFoldDB" id="A0AAN7PXQ3"/>
<sequence>MSKKLSGAQRRKLNKESELARETLLSKVPKLTNFFNTSFSTPVPKAVTVCDLPVPSTSFQGTGKKIPIVPTNIEDTSDNQELHELSIEIWHGQVLGENDSCRN</sequence>
<keyword evidence="2" id="KW-1185">Reference proteome</keyword>
<proteinExistence type="predicted"/>
<accession>A0AAN7PXQ3</accession>
<dbReference type="EMBL" id="JARPUR010000004">
    <property type="protein sequence ID" value="KAK4878872.1"/>
    <property type="molecule type" value="Genomic_DNA"/>
</dbReference>
<organism evidence="1 2">
    <name type="scientific">Aquatica leii</name>
    <dbReference type="NCBI Taxonomy" id="1421715"/>
    <lineage>
        <taxon>Eukaryota</taxon>
        <taxon>Metazoa</taxon>
        <taxon>Ecdysozoa</taxon>
        <taxon>Arthropoda</taxon>
        <taxon>Hexapoda</taxon>
        <taxon>Insecta</taxon>
        <taxon>Pterygota</taxon>
        <taxon>Neoptera</taxon>
        <taxon>Endopterygota</taxon>
        <taxon>Coleoptera</taxon>
        <taxon>Polyphaga</taxon>
        <taxon>Elateriformia</taxon>
        <taxon>Elateroidea</taxon>
        <taxon>Lampyridae</taxon>
        <taxon>Luciolinae</taxon>
        <taxon>Aquatica</taxon>
    </lineage>
</organism>
<dbReference type="Proteomes" id="UP001353858">
    <property type="component" value="Unassembled WGS sequence"/>
</dbReference>
<comment type="caution">
    <text evidence="1">The sequence shown here is derived from an EMBL/GenBank/DDBJ whole genome shotgun (WGS) entry which is preliminary data.</text>
</comment>